<dbReference type="Gene3D" id="3.90.20.10">
    <property type="match status" value="1"/>
</dbReference>
<name>A0A1I1SHM9_9LACO</name>
<dbReference type="RefSeq" id="WP_090092911.1">
    <property type="nucleotide sequence ID" value="NZ_CBCRVU010000003.1"/>
</dbReference>
<evidence type="ECO:0008006" key="5">
    <source>
        <dbReference type="Google" id="ProtNLM"/>
    </source>
</evidence>
<dbReference type="EMBL" id="FOMN01000003">
    <property type="protein sequence ID" value="SFD42550.1"/>
    <property type="molecule type" value="Genomic_DNA"/>
</dbReference>
<feature type="transmembrane region" description="Helical" evidence="2">
    <location>
        <begin position="6"/>
        <end position="25"/>
    </location>
</feature>
<keyword evidence="2" id="KW-0472">Membrane</keyword>
<protein>
    <recommendedName>
        <fullName evidence="5">Tropomyosin</fullName>
    </recommendedName>
</protein>
<gene>
    <name evidence="3" type="ORF">SAMN04487792_0809</name>
</gene>
<proteinExistence type="predicted"/>
<keyword evidence="1" id="KW-0175">Coiled coil</keyword>
<accession>A0A1I1SHM9</accession>
<evidence type="ECO:0000256" key="2">
    <source>
        <dbReference type="SAM" id="Phobius"/>
    </source>
</evidence>
<reference evidence="4" key="1">
    <citation type="submission" date="2016-10" db="EMBL/GenBank/DDBJ databases">
        <authorList>
            <person name="Varghese N."/>
            <person name="Submissions S."/>
        </authorList>
    </citation>
    <scope>NUCLEOTIDE SEQUENCE [LARGE SCALE GENOMIC DNA]</scope>
    <source>
        <strain evidence="4">R-53102</strain>
    </source>
</reference>
<sequence length="111" mass="12581">MKHFNFSVGLVIGSATGTILSLIRFKNGQRLGQPLQDQSQATQNDINNLKKNLNNLQEAKQKLNDALPAGKKTSVELENDFKYYQMKVDRILKNLATSQQKLSRNFSNNKE</sequence>
<dbReference type="STRING" id="1505723.SAMN04487792_0809"/>
<keyword evidence="2" id="KW-0812">Transmembrane</keyword>
<evidence type="ECO:0000313" key="3">
    <source>
        <dbReference type="EMBL" id="SFD42550.1"/>
    </source>
</evidence>
<evidence type="ECO:0000256" key="1">
    <source>
        <dbReference type="SAM" id="Coils"/>
    </source>
</evidence>
<feature type="coiled-coil region" evidence="1">
    <location>
        <begin position="39"/>
        <end position="66"/>
    </location>
</feature>
<dbReference type="AlphaFoldDB" id="A0A1I1SHM9"/>
<evidence type="ECO:0000313" key="4">
    <source>
        <dbReference type="Proteomes" id="UP000199599"/>
    </source>
</evidence>
<dbReference type="Proteomes" id="UP000199599">
    <property type="component" value="Unassembled WGS sequence"/>
</dbReference>
<keyword evidence="2" id="KW-1133">Transmembrane helix</keyword>
<organism evidence="3 4">
    <name type="scientific">Lactobacillus bombicola</name>
    <dbReference type="NCBI Taxonomy" id="1505723"/>
    <lineage>
        <taxon>Bacteria</taxon>
        <taxon>Bacillati</taxon>
        <taxon>Bacillota</taxon>
        <taxon>Bacilli</taxon>
        <taxon>Lactobacillales</taxon>
        <taxon>Lactobacillaceae</taxon>
        <taxon>Lactobacillus</taxon>
    </lineage>
</organism>